<organism evidence="3 4">
    <name type="scientific">Lasiodiplodia theobromae</name>
    <dbReference type="NCBI Taxonomy" id="45133"/>
    <lineage>
        <taxon>Eukaryota</taxon>
        <taxon>Fungi</taxon>
        <taxon>Dikarya</taxon>
        <taxon>Ascomycota</taxon>
        <taxon>Pezizomycotina</taxon>
        <taxon>Dothideomycetes</taxon>
        <taxon>Dothideomycetes incertae sedis</taxon>
        <taxon>Botryosphaeriales</taxon>
        <taxon>Botryosphaeriaceae</taxon>
        <taxon>Lasiodiplodia</taxon>
    </lineage>
</organism>
<name>A0A5N5DDD6_9PEZI</name>
<dbReference type="OrthoDB" id="3210850at2759"/>
<keyword evidence="2" id="KW-0472">Membrane</keyword>
<evidence type="ECO:0008006" key="5">
    <source>
        <dbReference type="Google" id="ProtNLM"/>
    </source>
</evidence>
<keyword evidence="4" id="KW-1185">Reference proteome</keyword>
<feature type="region of interest" description="Disordered" evidence="1">
    <location>
        <begin position="283"/>
        <end position="310"/>
    </location>
</feature>
<feature type="transmembrane region" description="Helical" evidence="2">
    <location>
        <begin position="59"/>
        <end position="82"/>
    </location>
</feature>
<sequence>MVYERLNDVPWFPNHDVQIGVTVGYLIALSLMSVMVSSRFPLVKTIRAMTRWEMSYSKITILIALAASWCYIFVGGVLNLGVGLSQGISECSRGIFLCTWFYTTTKLGVYLFLMERAFIVRGGGIRLKSWHYRFNFLLMACWLTVFILLETGRIYDLRGDGVCIFGWQWWALIPLMSLDVFVNFYLLAMFVVPLFRNQFTNPKLRTLAIKSMWTSVGSVIATISNLVMLIMIDAPGWLCLASCGVDIFANAMLLFYMTRTLQKDDKEAKATWTVAAYQTPNSERFGDSKRSRHNTIDDDDDDNDNFEMRNIKGGTVSTTCEHRVKGNHSEPSISDSESQRHMVPENGIYVSRKVDYDSNLMV</sequence>
<feature type="transmembrane region" description="Helical" evidence="2">
    <location>
        <begin position="94"/>
        <end position="113"/>
    </location>
</feature>
<dbReference type="AlphaFoldDB" id="A0A5N5DDD6"/>
<evidence type="ECO:0000313" key="3">
    <source>
        <dbReference type="EMBL" id="KAB2575172.1"/>
    </source>
</evidence>
<feature type="transmembrane region" description="Helical" evidence="2">
    <location>
        <begin position="234"/>
        <end position="256"/>
    </location>
</feature>
<feature type="transmembrane region" description="Helical" evidence="2">
    <location>
        <begin position="17"/>
        <end position="38"/>
    </location>
</feature>
<feature type="transmembrane region" description="Helical" evidence="2">
    <location>
        <begin position="207"/>
        <end position="228"/>
    </location>
</feature>
<dbReference type="PANTHER" id="PTHR38848">
    <property type="entry name" value="G-PROTEIN COUPLED RECEPTORS FAMILY 3 PROFILE DOMAIN-CONTAINING PROTEIN"/>
    <property type="match status" value="1"/>
</dbReference>
<comment type="caution">
    <text evidence="3">The sequence shown here is derived from an EMBL/GenBank/DDBJ whole genome shotgun (WGS) entry which is preliminary data.</text>
</comment>
<dbReference type="EMBL" id="VCHE01000035">
    <property type="protein sequence ID" value="KAB2575172.1"/>
    <property type="molecule type" value="Genomic_DNA"/>
</dbReference>
<evidence type="ECO:0000256" key="2">
    <source>
        <dbReference type="SAM" id="Phobius"/>
    </source>
</evidence>
<evidence type="ECO:0000313" key="4">
    <source>
        <dbReference type="Proteomes" id="UP000325902"/>
    </source>
</evidence>
<keyword evidence="2" id="KW-1133">Transmembrane helix</keyword>
<protein>
    <recommendedName>
        <fullName evidence="5">Satratoxin biosynthesis SC1 cluster protein 4</fullName>
    </recommendedName>
</protein>
<dbReference type="Proteomes" id="UP000325902">
    <property type="component" value="Unassembled WGS sequence"/>
</dbReference>
<keyword evidence="2" id="KW-0812">Transmembrane</keyword>
<accession>A0A5N5DDD6</accession>
<reference evidence="3 4" key="1">
    <citation type="journal article" date="2019" name="Sci. Rep.">
        <title>A multi-omics analysis of the grapevine pathogen Lasiodiplodia theobromae reveals that temperature affects the expression of virulence- and pathogenicity-related genes.</title>
        <authorList>
            <person name="Felix C."/>
            <person name="Meneses R."/>
            <person name="Goncalves M.F.M."/>
            <person name="Tilleman L."/>
            <person name="Duarte A.S."/>
            <person name="Jorrin-Novo J.V."/>
            <person name="Van de Peer Y."/>
            <person name="Deforce D."/>
            <person name="Van Nieuwerburgh F."/>
            <person name="Esteves A.C."/>
            <person name="Alves A."/>
        </authorList>
    </citation>
    <scope>NUCLEOTIDE SEQUENCE [LARGE SCALE GENOMIC DNA]</scope>
    <source>
        <strain evidence="3 4">LA-SOL3</strain>
    </source>
</reference>
<dbReference type="PANTHER" id="PTHR38848:SF3">
    <property type="entry name" value="G-PROTEIN COUPLED RECEPTORS FAMILY 3 PROFILE DOMAIN-CONTAINING PROTEIN"/>
    <property type="match status" value="1"/>
</dbReference>
<evidence type="ECO:0000256" key="1">
    <source>
        <dbReference type="SAM" id="MobiDB-lite"/>
    </source>
</evidence>
<feature type="transmembrane region" description="Helical" evidence="2">
    <location>
        <begin position="134"/>
        <end position="155"/>
    </location>
</feature>
<gene>
    <name evidence="3" type="ORF">DBV05_g6107</name>
</gene>
<proteinExistence type="predicted"/>
<feature type="region of interest" description="Disordered" evidence="1">
    <location>
        <begin position="322"/>
        <end position="345"/>
    </location>
</feature>
<feature type="transmembrane region" description="Helical" evidence="2">
    <location>
        <begin position="167"/>
        <end position="195"/>
    </location>
</feature>